<dbReference type="PANTHER" id="PTHR33164:SF104">
    <property type="entry name" value="TRANSCRIPTIONAL REGULATORY PROTEIN"/>
    <property type="match status" value="1"/>
</dbReference>
<dbReference type="SMART" id="SM00347">
    <property type="entry name" value="HTH_MARR"/>
    <property type="match status" value="1"/>
</dbReference>
<dbReference type="InterPro" id="IPR000835">
    <property type="entry name" value="HTH_MarR-typ"/>
</dbReference>
<dbReference type="Pfam" id="PF12802">
    <property type="entry name" value="MarR_2"/>
    <property type="match status" value="1"/>
</dbReference>
<accession>A0ABW1DB30</accession>
<dbReference type="Gene3D" id="1.10.10.10">
    <property type="entry name" value="Winged helix-like DNA-binding domain superfamily/Winged helix DNA-binding domain"/>
    <property type="match status" value="1"/>
</dbReference>
<organism evidence="2 3">
    <name type="scientific">Nonomuraea insulae</name>
    <dbReference type="NCBI Taxonomy" id="1616787"/>
    <lineage>
        <taxon>Bacteria</taxon>
        <taxon>Bacillati</taxon>
        <taxon>Actinomycetota</taxon>
        <taxon>Actinomycetes</taxon>
        <taxon>Streptosporangiales</taxon>
        <taxon>Streptosporangiaceae</taxon>
        <taxon>Nonomuraea</taxon>
    </lineage>
</organism>
<proteinExistence type="predicted"/>
<dbReference type="InterPro" id="IPR039422">
    <property type="entry name" value="MarR/SlyA-like"/>
</dbReference>
<evidence type="ECO:0000259" key="1">
    <source>
        <dbReference type="PROSITE" id="PS50995"/>
    </source>
</evidence>
<dbReference type="PRINTS" id="PR00598">
    <property type="entry name" value="HTHMARR"/>
</dbReference>
<dbReference type="InterPro" id="IPR036388">
    <property type="entry name" value="WH-like_DNA-bd_sf"/>
</dbReference>
<evidence type="ECO:0000313" key="2">
    <source>
        <dbReference type="EMBL" id="MFC5835054.1"/>
    </source>
</evidence>
<dbReference type="InterPro" id="IPR036390">
    <property type="entry name" value="WH_DNA-bd_sf"/>
</dbReference>
<sequence>MADIPTSPAEIAAAWQRERPGTPTDSIEIVTPIWRLAKILADDRGRVLRAAGIDAATLDLLSVLRRAGPPYRLSTRELARRTLVTAGAISQRVARAEREGLIRRSPGDTGRKSVAVTLTDEGHALIERSVDSVLGREASLVTGLSAAERVTLAELLEKLTIDVQHRIATTEPPAVSGA</sequence>
<dbReference type="PROSITE" id="PS50995">
    <property type="entry name" value="HTH_MARR_2"/>
    <property type="match status" value="1"/>
</dbReference>
<keyword evidence="3" id="KW-1185">Reference proteome</keyword>
<comment type="caution">
    <text evidence="2">The sequence shown here is derived from an EMBL/GenBank/DDBJ whole genome shotgun (WGS) entry which is preliminary data.</text>
</comment>
<gene>
    <name evidence="2" type="ORF">ACFPZ3_65430</name>
</gene>
<dbReference type="RefSeq" id="WP_379524466.1">
    <property type="nucleotide sequence ID" value="NZ_JBHSPA010000117.1"/>
</dbReference>
<name>A0ABW1DB30_9ACTN</name>
<feature type="domain" description="HTH marR-type" evidence="1">
    <location>
        <begin position="26"/>
        <end position="161"/>
    </location>
</feature>
<dbReference type="PANTHER" id="PTHR33164">
    <property type="entry name" value="TRANSCRIPTIONAL REGULATOR, MARR FAMILY"/>
    <property type="match status" value="1"/>
</dbReference>
<dbReference type="EMBL" id="JBHSPA010000117">
    <property type="protein sequence ID" value="MFC5835054.1"/>
    <property type="molecule type" value="Genomic_DNA"/>
</dbReference>
<evidence type="ECO:0000313" key="3">
    <source>
        <dbReference type="Proteomes" id="UP001596058"/>
    </source>
</evidence>
<reference evidence="3" key="1">
    <citation type="journal article" date="2019" name="Int. J. Syst. Evol. Microbiol.">
        <title>The Global Catalogue of Microorganisms (GCM) 10K type strain sequencing project: providing services to taxonomists for standard genome sequencing and annotation.</title>
        <authorList>
            <consortium name="The Broad Institute Genomics Platform"/>
            <consortium name="The Broad Institute Genome Sequencing Center for Infectious Disease"/>
            <person name="Wu L."/>
            <person name="Ma J."/>
        </authorList>
    </citation>
    <scope>NUCLEOTIDE SEQUENCE [LARGE SCALE GENOMIC DNA]</scope>
    <source>
        <strain evidence="3">CCUG 53903</strain>
    </source>
</reference>
<dbReference type="Proteomes" id="UP001596058">
    <property type="component" value="Unassembled WGS sequence"/>
</dbReference>
<dbReference type="SUPFAM" id="SSF46785">
    <property type="entry name" value="Winged helix' DNA-binding domain"/>
    <property type="match status" value="1"/>
</dbReference>
<protein>
    <submittedName>
        <fullName evidence="2">MarR family winged helix-turn-helix transcriptional regulator</fullName>
    </submittedName>
</protein>